<dbReference type="InterPro" id="IPR029058">
    <property type="entry name" value="AB_hydrolase_fold"/>
</dbReference>
<gene>
    <name evidence="2" type="ORF">METZ01_LOCUS413353</name>
</gene>
<accession>A0A382WPB5</accession>
<dbReference type="InterPro" id="IPR000073">
    <property type="entry name" value="AB_hydrolase_1"/>
</dbReference>
<sequence>IIWVYNYILNTIMQDLYMDDIGTGFPLVLVHGYLGSSEMWTLQKKYLSKYFRIVVPALPGFGESHNTKPVDSINAMAKTVLQCLDDNKINQFHLMGHSMGGMIVQEMVKISGDRINKLICFATGSIGDIPGRFEPIDVTMERLKKDGIKKTASRVPKKWFVEGDQAKYYYLCENAVKNISLEAAEKALIAMKNWKGIDNLKNIKNETLIIWGDKDVSYTFDQVDTLNKNIPNSKIEIFNGCSHNVHLEDSEKFNNTVKDFLL</sequence>
<evidence type="ECO:0000259" key="1">
    <source>
        <dbReference type="Pfam" id="PF00561"/>
    </source>
</evidence>
<organism evidence="2">
    <name type="scientific">marine metagenome</name>
    <dbReference type="NCBI Taxonomy" id="408172"/>
    <lineage>
        <taxon>unclassified sequences</taxon>
        <taxon>metagenomes</taxon>
        <taxon>ecological metagenomes</taxon>
    </lineage>
</organism>
<dbReference type="Gene3D" id="3.40.50.1820">
    <property type="entry name" value="alpha/beta hydrolase"/>
    <property type="match status" value="1"/>
</dbReference>
<reference evidence="2" key="1">
    <citation type="submission" date="2018-05" db="EMBL/GenBank/DDBJ databases">
        <authorList>
            <person name="Lanie J.A."/>
            <person name="Ng W.-L."/>
            <person name="Kazmierczak K.M."/>
            <person name="Andrzejewski T.M."/>
            <person name="Davidsen T.M."/>
            <person name="Wayne K.J."/>
            <person name="Tettelin H."/>
            <person name="Glass J.I."/>
            <person name="Rusch D."/>
            <person name="Podicherti R."/>
            <person name="Tsui H.-C.T."/>
            <person name="Winkler M.E."/>
        </authorList>
    </citation>
    <scope>NUCLEOTIDE SEQUENCE</scope>
</reference>
<evidence type="ECO:0000313" key="2">
    <source>
        <dbReference type="EMBL" id="SVD60499.1"/>
    </source>
</evidence>
<protein>
    <recommendedName>
        <fullName evidence="1">AB hydrolase-1 domain-containing protein</fullName>
    </recommendedName>
</protein>
<dbReference type="EMBL" id="UINC01161357">
    <property type="protein sequence ID" value="SVD60499.1"/>
    <property type="molecule type" value="Genomic_DNA"/>
</dbReference>
<proteinExistence type="predicted"/>
<feature type="domain" description="AB hydrolase-1" evidence="1">
    <location>
        <begin position="26"/>
        <end position="130"/>
    </location>
</feature>
<dbReference type="AlphaFoldDB" id="A0A382WPB5"/>
<dbReference type="PRINTS" id="PR00111">
    <property type="entry name" value="ABHYDROLASE"/>
</dbReference>
<dbReference type="SUPFAM" id="SSF53474">
    <property type="entry name" value="alpha/beta-Hydrolases"/>
    <property type="match status" value="1"/>
</dbReference>
<feature type="non-terminal residue" evidence="2">
    <location>
        <position position="1"/>
    </location>
</feature>
<name>A0A382WPB5_9ZZZZ</name>
<dbReference type="Pfam" id="PF00561">
    <property type="entry name" value="Abhydrolase_1"/>
    <property type="match status" value="1"/>
</dbReference>
<dbReference type="InterPro" id="IPR050266">
    <property type="entry name" value="AB_hydrolase_sf"/>
</dbReference>
<dbReference type="PANTHER" id="PTHR43798">
    <property type="entry name" value="MONOACYLGLYCEROL LIPASE"/>
    <property type="match status" value="1"/>
</dbReference>